<evidence type="ECO:0000313" key="1">
    <source>
        <dbReference type="EMBL" id="KDN15180.1"/>
    </source>
</evidence>
<dbReference type="EMBL" id="JFZV01000003">
    <property type="protein sequence ID" value="KDN15180.1"/>
    <property type="molecule type" value="Genomic_DNA"/>
</dbReference>
<comment type="caution">
    <text evidence="1">The sequence shown here is derived from an EMBL/GenBank/DDBJ whole genome shotgun (WGS) entry which is preliminary data.</text>
</comment>
<proteinExistence type="predicted"/>
<dbReference type="RefSeq" id="WP_037405594.1">
    <property type="nucleotide sequence ID" value="NZ_JFZV01000003.1"/>
</dbReference>
<accession>A0A066TK34</accession>
<dbReference type="OrthoDB" id="8606037at2"/>
<dbReference type="Proteomes" id="UP000027170">
    <property type="component" value="Unassembled WGS sequence"/>
</dbReference>
<protein>
    <submittedName>
        <fullName evidence="1">Uncharacterized protein</fullName>
    </submittedName>
</protein>
<dbReference type="NCBIfam" id="NF047841">
    <property type="entry name" value="HLGFF_fam"/>
    <property type="match status" value="1"/>
</dbReference>
<evidence type="ECO:0000313" key="2">
    <source>
        <dbReference type="Proteomes" id="UP000027170"/>
    </source>
</evidence>
<dbReference type="InterPro" id="IPR058172">
    <property type="entry name" value="HLGFF_Neisseriales"/>
</dbReference>
<keyword evidence="2" id="KW-1185">Reference proteome</keyword>
<reference evidence="1 2" key="1">
    <citation type="submission" date="2014-03" db="EMBL/GenBank/DDBJ databases">
        <title>The genomes of two eusocial bee gut symbionts.</title>
        <authorList>
            <person name="Kwong W.K."/>
            <person name="Engel P."/>
            <person name="Koch H."/>
            <person name="Moran N.A."/>
        </authorList>
    </citation>
    <scope>NUCLEOTIDE SEQUENCE [LARGE SCALE GENOMIC DNA]</scope>
    <source>
        <strain evidence="2">wkB29</strain>
    </source>
</reference>
<dbReference type="eggNOG" id="ENOG5033CDP">
    <property type="taxonomic scope" value="Bacteria"/>
</dbReference>
<organism evidence="1 2">
    <name type="scientific">Snodgrassella communis</name>
    <dbReference type="NCBI Taxonomy" id="2946699"/>
    <lineage>
        <taxon>Bacteria</taxon>
        <taxon>Pseudomonadati</taxon>
        <taxon>Pseudomonadota</taxon>
        <taxon>Betaproteobacteria</taxon>
        <taxon>Neisseriales</taxon>
        <taxon>Neisseriaceae</taxon>
        <taxon>Snodgrassella</taxon>
    </lineage>
</organism>
<dbReference type="AlphaFoldDB" id="A0A066TK34"/>
<gene>
    <name evidence="1" type="ORF">SALWKB29_0806</name>
</gene>
<name>A0A066TK34_9NEIS</name>
<sequence>MLYFSINSPDNHHLGFLVLMDNDDSTYTNGASGYYAVKAQADEADVQACPVQWQILKQLSQYDSLSWYRQSDYVQLCDAKNNIIGRLQQQYLSLCGQHFLLNDLTGTL</sequence>